<dbReference type="InterPro" id="IPR039563">
    <property type="entry name" value="Peptidase_C39_single_dom"/>
</dbReference>
<reference evidence="2" key="1">
    <citation type="journal article" date="2014" name="Int. J. Syst. Evol. Microbiol.">
        <title>Complete genome sequence of Corynebacterium casei LMG S-19264T (=DSM 44701T), isolated from a smear-ripened cheese.</title>
        <authorList>
            <consortium name="US DOE Joint Genome Institute (JGI-PGF)"/>
            <person name="Walter F."/>
            <person name="Albersmeier A."/>
            <person name="Kalinowski J."/>
            <person name="Ruckert C."/>
        </authorList>
    </citation>
    <scope>NUCLEOTIDE SEQUENCE</scope>
    <source>
        <strain evidence="2">CGMCC 1.12698</strain>
    </source>
</reference>
<dbReference type="Proteomes" id="UP000605259">
    <property type="component" value="Unassembled WGS sequence"/>
</dbReference>
<evidence type="ECO:0000259" key="1">
    <source>
        <dbReference type="Pfam" id="PF13529"/>
    </source>
</evidence>
<dbReference type="RefSeq" id="WP_188387054.1">
    <property type="nucleotide sequence ID" value="NZ_BMFK01000001.1"/>
</dbReference>
<dbReference type="EMBL" id="BMFK01000001">
    <property type="protein sequence ID" value="GGE59363.1"/>
    <property type="molecule type" value="Genomic_DNA"/>
</dbReference>
<organism evidence="2 3">
    <name type="scientific">Priestia taiwanensis</name>
    <dbReference type="NCBI Taxonomy" id="1347902"/>
    <lineage>
        <taxon>Bacteria</taxon>
        <taxon>Bacillati</taxon>
        <taxon>Bacillota</taxon>
        <taxon>Bacilli</taxon>
        <taxon>Bacillales</taxon>
        <taxon>Bacillaceae</taxon>
        <taxon>Priestia</taxon>
    </lineage>
</organism>
<accession>A0A917AL92</accession>
<evidence type="ECO:0000313" key="3">
    <source>
        <dbReference type="Proteomes" id="UP000605259"/>
    </source>
</evidence>
<gene>
    <name evidence="2" type="ORF">GCM10007140_07120</name>
</gene>
<dbReference type="CDD" id="cd02549">
    <property type="entry name" value="Peptidase_C39A"/>
    <property type="match status" value="1"/>
</dbReference>
<comment type="caution">
    <text evidence="2">The sequence shown here is derived from an EMBL/GenBank/DDBJ whole genome shotgun (WGS) entry which is preliminary data.</text>
</comment>
<dbReference type="Pfam" id="PF13529">
    <property type="entry name" value="Peptidase_C39_2"/>
    <property type="match status" value="1"/>
</dbReference>
<dbReference type="InterPro" id="IPR039564">
    <property type="entry name" value="Peptidase_C39-like"/>
</dbReference>
<sequence>MKRFFKRLVGTLLFSVVFTAGFVSFSHLFVKHNTLTKAREEWDNLTSSFFVEAVETTELSPTPVVAKQEEKLADNISIEAPHIKQLPELPRGCEVTSLAMLLQHAKISVDKMELASNIKKDLTPYEKKDGKTFFGNPHKGFIGNMYTYSEPGYGVYHEPIAELANTYLPGRITNLTGKDFNEVMKSLNEDKPVWIITNTTFAPLDASYFETFHTPDGEIPITMKEHSVLVTGYDTEYIYFNNPLTDEKYSKASRDRFIDAWKQMGSQAITYKD</sequence>
<dbReference type="PANTHER" id="PTHR37806">
    <property type="entry name" value="LMO0724 PROTEIN"/>
    <property type="match status" value="1"/>
</dbReference>
<feature type="domain" description="Peptidase C39-like" evidence="1">
    <location>
        <begin position="79"/>
        <end position="243"/>
    </location>
</feature>
<proteinExistence type="predicted"/>
<dbReference type="PANTHER" id="PTHR37806:SF1">
    <property type="entry name" value="PEPTIDASE C39-LIKE DOMAIN-CONTAINING PROTEIN"/>
    <property type="match status" value="1"/>
</dbReference>
<name>A0A917AL92_9BACI</name>
<evidence type="ECO:0000313" key="2">
    <source>
        <dbReference type="EMBL" id="GGE59363.1"/>
    </source>
</evidence>
<protein>
    <recommendedName>
        <fullName evidence="1">Peptidase C39-like domain-containing protein</fullName>
    </recommendedName>
</protein>
<reference evidence="2" key="2">
    <citation type="submission" date="2020-09" db="EMBL/GenBank/DDBJ databases">
        <authorList>
            <person name="Sun Q."/>
            <person name="Zhou Y."/>
        </authorList>
    </citation>
    <scope>NUCLEOTIDE SEQUENCE</scope>
    <source>
        <strain evidence="2">CGMCC 1.12698</strain>
    </source>
</reference>
<dbReference type="AlphaFoldDB" id="A0A917AL92"/>
<dbReference type="Gene3D" id="3.90.70.10">
    <property type="entry name" value="Cysteine proteinases"/>
    <property type="match status" value="1"/>
</dbReference>
<keyword evidence="3" id="KW-1185">Reference proteome</keyword>